<name>A0A1T5JIQ6_9MICO</name>
<evidence type="ECO:0000313" key="5">
    <source>
        <dbReference type="Proteomes" id="UP000190857"/>
    </source>
</evidence>
<dbReference type="Gene3D" id="3.10.450.50">
    <property type="match status" value="1"/>
</dbReference>
<proteinExistence type="inferred from homology"/>
<feature type="domain" description="YchJ-like middle NTF2-like" evidence="3">
    <location>
        <begin position="33"/>
        <end position="127"/>
    </location>
</feature>
<dbReference type="HAMAP" id="MF_00612">
    <property type="entry name" value="UPF0225"/>
    <property type="match status" value="1"/>
</dbReference>
<dbReference type="InterPro" id="IPR032710">
    <property type="entry name" value="NTF2-like_dom_sf"/>
</dbReference>
<dbReference type="Pfam" id="PF02810">
    <property type="entry name" value="SEC-C"/>
    <property type="match status" value="1"/>
</dbReference>
<sequence length="130" mass="14571">MTIAPDIRCPCLSGEVYAACCGRYHSGARAAPTAEALMRSRYSAFALGLEQYLRGSWHPSTRPDSVDLDDDTRWMRLDIEDVRRGGPADSDGVVRFTAIYRDADGGHRLTETSRFVRERGVWFYVDGIHA</sequence>
<dbReference type="InterPro" id="IPR048469">
    <property type="entry name" value="YchJ-like_M"/>
</dbReference>
<dbReference type="AlphaFoldDB" id="A0A1T5JIQ6"/>
<dbReference type="SUPFAM" id="SSF54427">
    <property type="entry name" value="NTF2-like"/>
    <property type="match status" value="1"/>
</dbReference>
<evidence type="ECO:0000256" key="1">
    <source>
        <dbReference type="ARBA" id="ARBA00010839"/>
    </source>
</evidence>
<reference evidence="4 5" key="1">
    <citation type="submission" date="2017-02" db="EMBL/GenBank/DDBJ databases">
        <authorList>
            <person name="Peterson S.W."/>
        </authorList>
    </citation>
    <scope>NUCLEOTIDE SEQUENCE [LARGE SCALE GENOMIC DNA]</scope>
    <source>
        <strain evidence="4 5">VKM Ac-2059</strain>
    </source>
</reference>
<evidence type="ECO:0000256" key="2">
    <source>
        <dbReference type="HAMAP-Rule" id="MF_00612"/>
    </source>
</evidence>
<evidence type="ECO:0000259" key="3">
    <source>
        <dbReference type="Pfam" id="PF17775"/>
    </source>
</evidence>
<gene>
    <name evidence="4" type="ORF">SAMN06309945_1582</name>
</gene>
<keyword evidence="5" id="KW-1185">Reference proteome</keyword>
<dbReference type="RefSeq" id="WP_407668738.1">
    <property type="nucleotide sequence ID" value="NZ_FUZP01000001.1"/>
</dbReference>
<protein>
    <recommendedName>
        <fullName evidence="2">UPF0225 protein SAMN06309945_1582</fullName>
    </recommendedName>
</protein>
<dbReference type="STRING" id="123320.SAMN06309945_1582"/>
<dbReference type="InterPro" id="IPR004027">
    <property type="entry name" value="SEC_C_motif"/>
</dbReference>
<dbReference type="EMBL" id="FUZP01000001">
    <property type="protein sequence ID" value="SKC51236.1"/>
    <property type="molecule type" value="Genomic_DNA"/>
</dbReference>
<dbReference type="InterPro" id="IPR023006">
    <property type="entry name" value="YchJ-like"/>
</dbReference>
<organism evidence="4 5">
    <name type="scientific">Okibacterium fritillariae</name>
    <dbReference type="NCBI Taxonomy" id="123320"/>
    <lineage>
        <taxon>Bacteria</taxon>
        <taxon>Bacillati</taxon>
        <taxon>Actinomycetota</taxon>
        <taxon>Actinomycetes</taxon>
        <taxon>Micrococcales</taxon>
        <taxon>Microbacteriaceae</taxon>
        <taxon>Okibacterium</taxon>
    </lineage>
</organism>
<dbReference type="Pfam" id="PF17775">
    <property type="entry name" value="YchJ_M-like"/>
    <property type="match status" value="1"/>
</dbReference>
<comment type="similarity">
    <text evidence="1 2">Belongs to the UPF0225 family.</text>
</comment>
<accession>A0A1T5JIQ6</accession>
<dbReference type="Proteomes" id="UP000190857">
    <property type="component" value="Unassembled WGS sequence"/>
</dbReference>
<evidence type="ECO:0000313" key="4">
    <source>
        <dbReference type="EMBL" id="SKC51236.1"/>
    </source>
</evidence>